<dbReference type="Pfam" id="PF00296">
    <property type="entry name" value="Bac_luciferase"/>
    <property type="match status" value="1"/>
</dbReference>
<evidence type="ECO:0000313" key="3">
    <source>
        <dbReference type="EMBL" id="KAF2788793.1"/>
    </source>
</evidence>
<reference evidence="3" key="1">
    <citation type="journal article" date="2020" name="Stud. Mycol.">
        <title>101 Dothideomycetes genomes: a test case for predicting lifestyles and emergence of pathogens.</title>
        <authorList>
            <person name="Haridas S."/>
            <person name="Albert R."/>
            <person name="Binder M."/>
            <person name="Bloem J."/>
            <person name="Labutti K."/>
            <person name="Salamov A."/>
            <person name="Andreopoulos B."/>
            <person name="Baker S."/>
            <person name="Barry K."/>
            <person name="Bills G."/>
            <person name="Bluhm B."/>
            <person name="Cannon C."/>
            <person name="Castanera R."/>
            <person name="Culley D."/>
            <person name="Daum C."/>
            <person name="Ezra D."/>
            <person name="Gonzalez J."/>
            <person name="Henrissat B."/>
            <person name="Kuo A."/>
            <person name="Liang C."/>
            <person name="Lipzen A."/>
            <person name="Lutzoni F."/>
            <person name="Magnuson J."/>
            <person name="Mondo S."/>
            <person name="Nolan M."/>
            <person name="Ohm R."/>
            <person name="Pangilinan J."/>
            <person name="Park H.-J."/>
            <person name="Ramirez L."/>
            <person name="Alfaro M."/>
            <person name="Sun H."/>
            <person name="Tritt A."/>
            <person name="Yoshinaga Y."/>
            <person name="Zwiers L.-H."/>
            <person name="Turgeon B."/>
            <person name="Goodwin S."/>
            <person name="Spatafora J."/>
            <person name="Crous P."/>
            <person name="Grigoriev I."/>
        </authorList>
    </citation>
    <scope>NUCLEOTIDE SEQUENCE</scope>
    <source>
        <strain evidence="3">CBS 109.77</strain>
    </source>
</reference>
<dbReference type="EMBL" id="MU002186">
    <property type="protein sequence ID" value="KAF2788793.1"/>
    <property type="molecule type" value="Genomic_DNA"/>
</dbReference>
<dbReference type="SUPFAM" id="SSF51679">
    <property type="entry name" value="Bacterial luciferase-like"/>
    <property type="match status" value="1"/>
</dbReference>
<dbReference type="InterPro" id="IPR051260">
    <property type="entry name" value="Diverse_substr_monoxygenases"/>
</dbReference>
<dbReference type="PIRSF" id="PIRSF000337">
    <property type="entry name" value="NTA_MOA"/>
    <property type="match status" value="1"/>
</dbReference>
<proteinExistence type="inferred from homology"/>
<dbReference type="PANTHER" id="PTHR30011">
    <property type="entry name" value="ALKANESULFONATE MONOOXYGENASE-RELATED"/>
    <property type="match status" value="1"/>
</dbReference>
<dbReference type="AlphaFoldDB" id="A0A6A6WY27"/>
<dbReference type="GO" id="GO:0004497">
    <property type="term" value="F:monooxygenase activity"/>
    <property type="evidence" value="ECO:0007669"/>
    <property type="project" value="InterPro"/>
</dbReference>
<protein>
    <submittedName>
        <fullName evidence="3">Putative dibenzothiophene desulfurization enzyme A</fullName>
    </submittedName>
</protein>
<dbReference type="InterPro" id="IPR016215">
    <property type="entry name" value="NTA_MOA"/>
</dbReference>
<comment type="similarity">
    <text evidence="1">Belongs to the NtaA/SnaA/DszA monooxygenase family.</text>
</comment>
<feature type="domain" description="Luciferase-like" evidence="2">
    <location>
        <begin position="48"/>
        <end position="337"/>
    </location>
</feature>
<name>A0A6A6WY27_9PLEO</name>
<dbReference type="InterPro" id="IPR036661">
    <property type="entry name" value="Luciferase-like_sf"/>
</dbReference>
<accession>A0A6A6WY27</accession>
<gene>
    <name evidence="3" type="ORF">K505DRAFT_341787</name>
</gene>
<dbReference type="Proteomes" id="UP000799757">
    <property type="component" value="Unassembled WGS sequence"/>
</dbReference>
<sequence length="480" mass="53164">MAEQSADSGTSNSTGTQKRIILNGFDMFTPSHLSFGQWRRKDDRSRDKRRDLSYWTDLAQLLERGDITSLFLADTYGQHDVYKGSAEPTVRTACQFPMGDPSIPVSAMAAVTKNLSFAITTSTSYESPFVIAKRFSTLDHLTKGRFGWNIVTSFKQSAADAVGLPFVEHDKRYEAADDYLRCLYKIWEASWADDALKEDDENEIYTDFNRIRWIKHETTYFKINAPHILDPSPQRTPFLFQAGTSSAGMAFAATHAEGVFVSALSPHILAPRVANIRATAASLGRDPQSIKIFAIITPVIGRTDEEAQAKYKKALEYASVEGGLAFYSGNAGIDLSKYDLDTEIKPGDVSVDGRVQSLVDSLKYHGNDLPAWTPRNIGKAISIGGNGPVPVGSAQKVADVLEEWMEIADLDGFNVGYVTSPGSFEDLVDFLVPELRRRGRYSAKGESGTLRERVFGPGQKRLRDDHVGSKYKYENYLEGA</sequence>
<evidence type="ECO:0000256" key="1">
    <source>
        <dbReference type="ARBA" id="ARBA00033748"/>
    </source>
</evidence>
<dbReference type="NCBIfam" id="TIGR03860">
    <property type="entry name" value="FMN_nitrolo"/>
    <property type="match status" value="1"/>
</dbReference>
<dbReference type="InterPro" id="IPR011251">
    <property type="entry name" value="Luciferase-like_dom"/>
</dbReference>
<dbReference type="OrthoDB" id="5561043at2759"/>
<keyword evidence="4" id="KW-1185">Reference proteome</keyword>
<evidence type="ECO:0000313" key="4">
    <source>
        <dbReference type="Proteomes" id="UP000799757"/>
    </source>
</evidence>
<evidence type="ECO:0000259" key="2">
    <source>
        <dbReference type="Pfam" id="PF00296"/>
    </source>
</evidence>
<dbReference type="PANTHER" id="PTHR30011:SF30">
    <property type="entry name" value="XENOBIOTIC COMPOUND MONOOXYGENASE, DSZA FAMILY (AFU_ORTHOLOGUE AFUA_6G01920)"/>
    <property type="match status" value="1"/>
</dbReference>
<dbReference type="GO" id="GO:0016705">
    <property type="term" value="F:oxidoreductase activity, acting on paired donors, with incorporation or reduction of molecular oxygen"/>
    <property type="evidence" value="ECO:0007669"/>
    <property type="project" value="InterPro"/>
</dbReference>
<dbReference type="Gene3D" id="3.20.20.30">
    <property type="entry name" value="Luciferase-like domain"/>
    <property type="match status" value="1"/>
</dbReference>
<organism evidence="3 4">
    <name type="scientific">Melanomma pulvis-pyrius CBS 109.77</name>
    <dbReference type="NCBI Taxonomy" id="1314802"/>
    <lineage>
        <taxon>Eukaryota</taxon>
        <taxon>Fungi</taxon>
        <taxon>Dikarya</taxon>
        <taxon>Ascomycota</taxon>
        <taxon>Pezizomycotina</taxon>
        <taxon>Dothideomycetes</taxon>
        <taxon>Pleosporomycetidae</taxon>
        <taxon>Pleosporales</taxon>
        <taxon>Melanommataceae</taxon>
        <taxon>Melanomma</taxon>
    </lineage>
</organism>